<proteinExistence type="predicted"/>
<evidence type="ECO:0000313" key="2">
    <source>
        <dbReference type="Proteomes" id="UP000031668"/>
    </source>
</evidence>
<sequence length="108" mass="12811">MKDDRASMFYQSAVEIFLRNGHIEKAIERLYEYGYKYQKEFMDSKKEEPLYDQADNLRLQHNLTHSCVITEFVESDFKEDLETVLDVYQRFEVTTQNGDIITATHACN</sequence>
<evidence type="ECO:0000313" key="1">
    <source>
        <dbReference type="EMBL" id="KII64048.1"/>
    </source>
</evidence>
<dbReference type="Proteomes" id="UP000031668">
    <property type="component" value="Unassembled WGS sequence"/>
</dbReference>
<gene>
    <name evidence="1" type="ORF">RF11_09881</name>
</gene>
<name>A0A0C2J4R4_THEKT</name>
<dbReference type="AlphaFoldDB" id="A0A0C2J4R4"/>
<organism evidence="1 2">
    <name type="scientific">Thelohanellus kitauei</name>
    <name type="common">Myxosporean</name>
    <dbReference type="NCBI Taxonomy" id="669202"/>
    <lineage>
        <taxon>Eukaryota</taxon>
        <taxon>Metazoa</taxon>
        <taxon>Cnidaria</taxon>
        <taxon>Myxozoa</taxon>
        <taxon>Myxosporea</taxon>
        <taxon>Bivalvulida</taxon>
        <taxon>Platysporina</taxon>
        <taxon>Myxobolidae</taxon>
        <taxon>Thelohanellus</taxon>
    </lineage>
</organism>
<dbReference type="EMBL" id="JWZT01004473">
    <property type="protein sequence ID" value="KII64048.1"/>
    <property type="molecule type" value="Genomic_DNA"/>
</dbReference>
<keyword evidence="2" id="KW-1185">Reference proteome</keyword>
<comment type="caution">
    <text evidence="1">The sequence shown here is derived from an EMBL/GenBank/DDBJ whole genome shotgun (WGS) entry which is preliminary data.</text>
</comment>
<protein>
    <submittedName>
        <fullName evidence="1">Uncharacterized protein</fullName>
    </submittedName>
</protein>
<accession>A0A0C2J4R4</accession>
<reference evidence="1 2" key="1">
    <citation type="journal article" date="2014" name="Genome Biol. Evol.">
        <title>The genome of the myxosporean Thelohanellus kitauei shows adaptations to nutrient acquisition within its fish host.</title>
        <authorList>
            <person name="Yang Y."/>
            <person name="Xiong J."/>
            <person name="Zhou Z."/>
            <person name="Huo F."/>
            <person name="Miao W."/>
            <person name="Ran C."/>
            <person name="Liu Y."/>
            <person name="Zhang J."/>
            <person name="Feng J."/>
            <person name="Wang M."/>
            <person name="Wang M."/>
            <person name="Wang L."/>
            <person name="Yao B."/>
        </authorList>
    </citation>
    <scope>NUCLEOTIDE SEQUENCE [LARGE SCALE GENOMIC DNA]</scope>
    <source>
        <strain evidence="1">Wuqing</strain>
    </source>
</reference>